<evidence type="ECO:0000313" key="2">
    <source>
        <dbReference type="EMBL" id="JAA64631.1"/>
    </source>
</evidence>
<evidence type="ECO:0000256" key="1">
    <source>
        <dbReference type="SAM" id="MobiDB-lite"/>
    </source>
</evidence>
<dbReference type="AlphaFoldDB" id="L7MKA3"/>
<feature type="compositionally biased region" description="Polar residues" evidence="1">
    <location>
        <begin position="296"/>
        <end position="308"/>
    </location>
</feature>
<organism evidence="2">
    <name type="scientific">Rhipicephalus pulchellus</name>
    <name type="common">Yellow backed tick</name>
    <name type="synonym">Dermacentor pulchellus</name>
    <dbReference type="NCBI Taxonomy" id="72859"/>
    <lineage>
        <taxon>Eukaryota</taxon>
        <taxon>Metazoa</taxon>
        <taxon>Ecdysozoa</taxon>
        <taxon>Arthropoda</taxon>
        <taxon>Chelicerata</taxon>
        <taxon>Arachnida</taxon>
        <taxon>Acari</taxon>
        <taxon>Parasitiformes</taxon>
        <taxon>Ixodida</taxon>
        <taxon>Ixodoidea</taxon>
        <taxon>Ixodidae</taxon>
        <taxon>Rhipicephalinae</taxon>
        <taxon>Rhipicephalus</taxon>
        <taxon>Rhipicephalus</taxon>
    </lineage>
</organism>
<feature type="compositionally biased region" description="Low complexity" evidence="1">
    <location>
        <begin position="67"/>
        <end position="85"/>
    </location>
</feature>
<name>L7MKA3_RHIPC</name>
<feature type="region of interest" description="Disordered" evidence="1">
    <location>
        <begin position="276"/>
        <end position="315"/>
    </location>
</feature>
<feature type="region of interest" description="Disordered" evidence="1">
    <location>
        <begin position="1052"/>
        <end position="1092"/>
    </location>
</feature>
<feature type="region of interest" description="Disordered" evidence="1">
    <location>
        <begin position="56"/>
        <end position="89"/>
    </location>
</feature>
<accession>L7MKA3</accession>
<reference evidence="2" key="2">
    <citation type="journal article" date="2015" name="J. Proteomics">
        <title>Sexual differences in the sialomes of the zebra tick, Rhipicephalus pulchellus.</title>
        <authorList>
            <person name="Tan A.W."/>
            <person name="Francischetti I.M."/>
            <person name="Slovak M."/>
            <person name="Kini R.M."/>
            <person name="Ribeiro J.M."/>
        </authorList>
    </citation>
    <scope>NUCLEOTIDE SEQUENCE</scope>
    <source>
        <tissue evidence="2">Salivary gland</tissue>
    </source>
</reference>
<feature type="region of interest" description="Disordered" evidence="1">
    <location>
        <begin position="112"/>
        <end position="133"/>
    </location>
</feature>
<feature type="region of interest" description="Disordered" evidence="1">
    <location>
        <begin position="1120"/>
        <end position="1156"/>
    </location>
</feature>
<reference evidence="2" key="1">
    <citation type="submission" date="2012-11" db="EMBL/GenBank/DDBJ databases">
        <authorList>
            <person name="Lucero-Rivera Y.E."/>
            <person name="Tovar-Ramirez D."/>
        </authorList>
    </citation>
    <scope>NUCLEOTIDE SEQUENCE</scope>
    <source>
        <tissue evidence="2">Salivary gland</tissue>
    </source>
</reference>
<sequence>MVRRQFCRVSSCLLLFTHAHQHHVIFKKETRSSSFLAEQYAAELFLPLLPFHPNTTGAPRGDTMSTSVSQSSKGGHGGSAASAPSSHDEAESLTFCQKKEFFEKLSEQSPLQETLSSRLGSTPSLDTALTRPVVTVKPRPRSESLTSQGEIIEENIVFAERLRLFQNGAQASSSPGASLPHLDLMDQRRQSRDQRLQGLPEMTDSLQQQSSEVFAGLQDTDGKSDTRLLVHTSDAGKEAFDVCSVQSSKDTGDQQFSRMRVRIPATEECVSEALKSSCDLPGEKPSPLRDAYKDSLTPQQEGSHTGKPSQPAALSDNPVCLVHEATTDLTYSKTGPPNQTNKDLTVSGRQPFTEHKTSLLSSQSHMLASGLQMGVVAGSGILQKGIEASSQSAIFETLSSSPTELCALDSQAMSELPPNQGLTRAMEQARGKDMGDVGAVVAAAPIAVLPAGDIISGKQIEMLDISHVSEESNLFEMCADLPDQVEISQPSAKEKTMMKTEYADIQHKLSSAFGESRAVADTKGSVTQDVPKEVLAAFDRSNQEFMVTKLEEDSEHGARILDISHGLLPHDFIPGQNESMLHEETTEHFVPDTARDTSISLDSTDVRLTTKELEIHASKEFVEEQGSEEKLESLVALSTHQDKKLEERDDDSYDRDIKEFIAVLEDQETFPIHEPHVYASEIDSKSVLEKNKKEDEAGSSVQDGFEIPGHHSDDSHPLVIGKKSGVFIGGRDTTEELETVLKGPDYQESSTLVSEPSFGVEKEMLLDSLDLRAESSSQLGTVSPKQPCEGHSSDITASSEGEQSLIVENVSVPRKFSAMDTQISSQSAATKDEAVRSEIANTAGKMGELPLSFSDRETEFPQQASEITTDVLVKAFDSDNLHQDELHIKARTEHHEGGSEIPYSSDEDQQKELSRYKEVELAIPFLRGGSSSLEDEAEDGGSFSSTDLQAEKIAEFLTTDPSTVSQVIHFPQIFHDHDIPAQKGPAVLADITANVEKHVGFVLDEKTVGAPPCVPLQSDRQAEIEEASRIVESVVHIASTFVESLNEVAPEASLKEDIHDSGPSYAVGSPPERSEVSETLSQGGPPSAIEKDHKEGLFGVKEMYEVLKESRVEDRVHYSVTSLGDPLIADEADEDQERRRRGSPTAESLDDQAQIEKCSREVMMQLLDGFS</sequence>
<feature type="non-terminal residue" evidence="2">
    <location>
        <position position="1171"/>
    </location>
</feature>
<proteinExistence type="evidence at transcript level"/>
<feature type="compositionally biased region" description="Polar residues" evidence="1">
    <location>
        <begin position="793"/>
        <end position="802"/>
    </location>
</feature>
<feature type="region of interest" description="Disordered" evidence="1">
    <location>
        <begin position="689"/>
        <end position="718"/>
    </location>
</feature>
<feature type="region of interest" description="Disordered" evidence="1">
    <location>
        <begin position="893"/>
        <end position="912"/>
    </location>
</feature>
<feature type="compositionally biased region" description="Polar residues" evidence="1">
    <location>
        <begin position="112"/>
        <end position="127"/>
    </location>
</feature>
<protein>
    <submittedName>
        <fullName evidence="2">Putative mucin 68d</fullName>
    </submittedName>
</protein>
<feature type="region of interest" description="Disordered" evidence="1">
    <location>
        <begin position="777"/>
        <end position="802"/>
    </location>
</feature>
<dbReference type="EMBL" id="GACK01000403">
    <property type="protein sequence ID" value="JAA64631.1"/>
    <property type="molecule type" value="mRNA"/>
</dbReference>